<name>A0A9X3YKL1_9GAMM</name>
<accession>A0A9X3YKL1</accession>
<dbReference type="AlphaFoldDB" id="A0A9X3YKL1"/>
<gene>
    <name evidence="1" type="ORF">OD750_010330</name>
</gene>
<organism evidence="1 2">
    <name type="scientific">Tahibacter soli</name>
    <dbReference type="NCBI Taxonomy" id="2983605"/>
    <lineage>
        <taxon>Bacteria</taxon>
        <taxon>Pseudomonadati</taxon>
        <taxon>Pseudomonadota</taxon>
        <taxon>Gammaproteobacteria</taxon>
        <taxon>Lysobacterales</taxon>
        <taxon>Rhodanobacteraceae</taxon>
        <taxon>Tahibacter</taxon>
    </lineage>
</organism>
<reference evidence="1" key="1">
    <citation type="submission" date="2023-02" db="EMBL/GenBank/DDBJ databases">
        <title>Tahibacter soli sp. nov. isolated from soil.</title>
        <authorList>
            <person name="Baek J.H."/>
            <person name="Lee J.K."/>
            <person name="Choi D.G."/>
            <person name="Jeon C.O."/>
        </authorList>
    </citation>
    <scope>NUCLEOTIDE SEQUENCE</scope>
    <source>
        <strain evidence="1">BL</strain>
    </source>
</reference>
<comment type="caution">
    <text evidence="1">The sequence shown here is derived from an EMBL/GenBank/DDBJ whole genome shotgun (WGS) entry which is preliminary data.</text>
</comment>
<evidence type="ECO:0000313" key="1">
    <source>
        <dbReference type="EMBL" id="MDC8012940.1"/>
    </source>
</evidence>
<keyword evidence="2" id="KW-1185">Reference proteome</keyword>
<proteinExistence type="predicted"/>
<sequence length="319" mass="34600">MSLESFENRAMLLKLETVENTDAAPTATANAFQLMNGRSGLQADSIKRQLDRPFFGGDPSTPVNIRGFIEGEVEMVGALTPGQPSPLSPLLQVCGMAETLVTSPAPALARYNVISRGIPSASSYFFHAGTLKKLLGARGNLSGLAYEIGKTYTAKLRLEGNCIDVEEDDLPSDLDYDAFVEPMPYTTEYGELKVNGFNVDGISLSVDFGNELAVKQHTEARIARISDRKPTFTVRFYRPAHANLNAWALWKSRTILPIVASVGIGAGAGRGVRTLLRAQIVEPPQEVEHEKDTAVEIKGELVPSSSGNDELVFEFLTLP</sequence>
<evidence type="ECO:0000313" key="2">
    <source>
        <dbReference type="Proteomes" id="UP001139971"/>
    </source>
</evidence>
<dbReference type="EMBL" id="JAOVZO020000015">
    <property type="protein sequence ID" value="MDC8012940.1"/>
    <property type="molecule type" value="Genomic_DNA"/>
</dbReference>
<dbReference type="RefSeq" id="WP_263544632.1">
    <property type="nucleotide sequence ID" value="NZ_JAOVZO020000015.1"/>
</dbReference>
<protein>
    <submittedName>
        <fullName evidence="1">Uncharacterized protein</fullName>
    </submittedName>
</protein>
<dbReference type="Proteomes" id="UP001139971">
    <property type="component" value="Unassembled WGS sequence"/>
</dbReference>